<keyword evidence="5 6" id="KW-0411">Iron-sulfur</keyword>
<dbReference type="PANTHER" id="PTHR42961:SF2">
    <property type="entry name" value="IRON-SULFUR PROTEIN NUBPL"/>
    <property type="match status" value="1"/>
</dbReference>
<dbReference type="HAMAP" id="MF_02040">
    <property type="entry name" value="Mrp_NBP35"/>
    <property type="match status" value="1"/>
</dbReference>
<dbReference type="Gene3D" id="3.40.50.300">
    <property type="entry name" value="P-loop containing nucleotide triphosphate hydrolases"/>
    <property type="match status" value="1"/>
</dbReference>
<dbReference type="eggNOG" id="COG0489">
    <property type="taxonomic scope" value="Bacteria"/>
</dbReference>
<evidence type="ECO:0000256" key="6">
    <source>
        <dbReference type="HAMAP-Rule" id="MF_02040"/>
    </source>
</evidence>
<dbReference type="InterPro" id="IPR019591">
    <property type="entry name" value="Mrp/NBP35_ATP-bd"/>
</dbReference>
<dbReference type="RefSeq" id="WP_006582704.1">
    <property type="nucleotide sequence ID" value="NZ_CM001377.1"/>
</dbReference>
<name>H0UMR8_9BACT</name>
<dbReference type="Pfam" id="PF10609">
    <property type="entry name" value="ParA"/>
    <property type="match status" value="1"/>
</dbReference>
<evidence type="ECO:0000256" key="4">
    <source>
        <dbReference type="ARBA" id="ARBA00023004"/>
    </source>
</evidence>
<dbReference type="Proteomes" id="UP000005730">
    <property type="component" value="Chromosome"/>
</dbReference>
<dbReference type="PANTHER" id="PTHR42961">
    <property type="entry name" value="IRON-SULFUR PROTEIN NUBPL"/>
    <property type="match status" value="1"/>
</dbReference>
<comment type="subunit">
    <text evidence="6">Homodimer.</text>
</comment>
<dbReference type="InterPro" id="IPR027417">
    <property type="entry name" value="P-loop_NTPase"/>
</dbReference>
<keyword evidence="2 6" id="KW-0547">Nucleotide-binding</keyword>
<evidence type="ECO:0000256" key="1">
    <source>
        <dbReference type="ARBA" id="ARBA00022723"/>
    </source>
</evidence>
<dbReference type="GO" id="GO:0005524">
    <property type="term" value="F:ATP binding"/>
    <property type="evidence" value="ECO:0007669"/>
    <property type="project" value="UniProtKB-UniRule"/>
</dbReference>
<dbReference type="GO" id="GO:0140663">
    <property type="term" value="F:ATP-dependent FeS chaperone activity"/>
    <property type="evidence" value="ECO:0007669"/>
    <property type="project" value="InterPro"/>
</dbReference>
<evidence type="ECO:0000313" key="9">
    <source>
        <dbReference type="Proteomes" id="UP000005730"/>
    </source>
</evidence>
<proteinExistence type="inferred from homology"/>
<accession>H0UMR8</accession>
<dbReference type="GO" id="GO:0016226">
    <property type="term" value="P:iron-sulfur cluster assembly"/>
    <property type="evidence" value="ECO:0007669"/>
    <property type="project" value="InterPro"/>
</dbReference>
<dbReference type="GO" id="GO:0046872">
    <property type="term" value="F:metal ion binding"/>
    <property type="evidence" value="ECO:0007669"/>
    <property type="project" value="UniProtKB-KW"/>
</dbReference>
<dbReference type="CDD" id="cd02037">
    <property type="entry name" value="Mrp_NBP35"/>
    <property type="match status" value="1"/>
</dbReference>
<reference evidence="8 9" key="1">
    <citation type="submission" date="2011-10" db="EMBL/GenBank/DDBJ databases">
        <title>The Noncontiguous Finished genome of Thermanaerovibrio velox DSM 12556.</title>
        <authorList>
            <consortium name="US DOE Joint Genome Institute (JGI-PGF)"/>
            <person name="Lucas S."/>
            <person name="Copeland A."/>
            <person name="Lapidus A."/>
            <person name="Glavina del Rio T."/>
            <person name="Dalin E."/>
            <person name="Tice H."/>
            <person name="Bruce D."/>
            <person name="Goodwin L."/>
            <person name="Pitluck S."/>
            <person name="Peters L."/>
            <person name="Mikhailova N."/>
            <person name="Teshima H."/>
            <person name="Kyrpides N."/>
            <person name="Mavromatis K."/>
            <person name="Ivanova N."/>
            <person name="Markowitz V."/>
            <person name="Cheng J.-F."/>
            <person name="Hugenholtz P."/>
            <person name="Woyke T."/>
            <person name="Wu D."/>
            <person name="Spring S."/>
            <person name="Brambilla E.-M."/>
            <person name="Klenk H.-P."/>
            <person name="Eisen J.A."/>
        </authorList>
    </citation>
    <scope>NUCLEOTIDE SEQUENCE [LARGE SCALE GENOMIC DNA]</scope>
    <source>
        <strain evidence="8 9">DSM 12556</strain>
    </source>
</reference>
<dbReference type="InterPro" id="IPR033756">
    <property type="entry name" value="YlxH/NBP35"/>
</dbReference>
<organism evidence="8 9">
    <name type="scientific">Thermanaerovibrio velox DSM 12556</name>
    <dbReference type="NCBI Taxonomy" id="926567"/>
    <lineage>
        <taxon>Bacteria</taxon>
        <taxon>Thermotogati</taxon>
        <taxon>Synergistota</taxon>
        <taxon>Synergistia</taxon>
        <taxon>Synergistales</taxon>
        <taxon>Synergistaceae</taxon>
        <taxon>Thermanaerovibrio</taxon>
    </lineage>
</organism>
<dbReference type="FunFam" id="3.40.50.300:FF:001119">
    <property type="entry name" value="Iron-sulfur cluster carrier protein"/>
    <property type="match status" value="1"/>
</dbReference>
<dbReference type="InterPro" id="IPR044304">
    <property type="entry name" value="NUBPL-like"/>
</dbReference>
<dbReference type="HOGENOM" id="CLU_024839_0_2_0"/>
<dbReference type="AlphaFoldDB" id="H0UMR8"/>
<keyword evidence="6" id="KW-0378">Hydrolase</keyword>
<keyword evidence="3 6" id="KW-0067">ATP-binding</keyword>
<evidence type="ECO:0000256" key="3">
    <source>
        <dbReference type="ARBA" id="ARBA00022840"/>
    </source>
</evidence>
<keyword evidence="9" id="KW-1185">Reference proteome</keyword>
<protein>
    <recommendedName>
        <fullName evidence="6">Iron-sulfur cluster carrier protein</fullName>
    </recommendedName>
</protein>
<dbReference type="OrthoDB" id="9809679at2"/>
<comment type="function">
    <text evidence="6">Binds and transfers iron-sulfur (Fe-S) clusters to target apoproteins. Can hydrolyze ATP.</text>
</comment>
<dbReference type="SUPFAM" id="SSF52540">
    <property type="entry name" value="P-loop containing nucleoside triphosphate hydrolases"/>
    <property type="match status" value="1"/>
</dbReference>
<evidence type="ECO:0000313" key="8">
    <source>
        <dbReference type="EMBL" id="EHM09213.1"/>
    </source>
</evidence>
<keyword evidence="4 6" id="KW-0408">Iron</keyword>
<keyword evidence="1 6" id="KW-0479">Metal-binding</keyword>
<evidence type="ECO:0000256" key="2">
    <source>
        <dbReference type="ARBA" id="ARBA00022741"/>
    </source>
</evidence>
<evidence type="ECO:0000256" key="7">
    <source>
        <dbReference type="SAM" id="MobiDB-lite"/>
    </source>
</evidence>
<dbReference type="EMBL" id="CM001377">
    <property type="protein sequence ID" value="EHM09213.1"/>
    <property type="molecule type" value="Genomic_DNA"/>
</dbReference>
<dbReference type="GO" id="GO:0051539">
    <property type="term" value="F:4 iron, 4 sulfur cluster binding"/>
    <property type="evidence" value="ECO:0007669"/>
    <property type="project" value="TreeGrafter"/>
</dbReference>
<dbReference type="GO" id="GO:0016887">
    <property type="term" value="F:ATP hydrolysis activity"/>
    <property type="evidence" value="ECO:0007669"/>
    <property type="project" value="UniProtKB-UniRule"/>
</dbReference>
<feature type="binding site" evidence="6">
    <location>
        <begin position="42"/>
        <end position="49"/>
    </location>
    <ligand>
        <name>ATP</name>
        <dbReference type="ChEBI" id="CHEBI:30616"/>
    </ligand>
</feature>
<comment type="similarity">
    <text evidence="6">Belongs to the Mrp/NBP35 ATP-binding proteins family.</text>
</comment>
<feature type="region of interest" description="Disordered" evidence="7">
    <location>
        <begin position="9"/>
        <end position="28"/>
    </location>
</feature>
<evidence type="ECO:0000256" key="5">
    <source>
        <dbReference type="ARBA" id="ARBA00023014"/>
    </source>
</evidence>
<dbReference type="STRING" id="926567.TheveDRAFT_0024"/>
<gene>
    <name evidence="8" type="ORF">TheveDRAFT_0024</name>
</gene>
<sequence>MSDSRCEGCNSKGTCDSTTDKCGMPQKGQRKGIGMIVAVGSGKGGVGKSSVSALLAVGLARRGQKVGILDGDITGPSIPAMLGVKGLPTGSPLGIVPPKSPTLGISVMSINLLLEDATKPVVWRGPVISNTIKQFYEEVLWDGLDTLIVDLPPGTADAPLTVMQSLPLDGFVVVTSPQDLVGMVVEKAMHMAQMLNVPILGLVENMAYALCPHCGQRIQLFGPSRIEELSKKWWVPSFASLPIDPVLSNLSDRGLLEEYHNQSVLDDLVEGFLGRKP</sequence>